<evidence type="ECO:0000313" key="1">
    <source>
        <dbReference type="EMBL" id="MBB2190201.1"/>
    </source>
</evidence>
<evidence type="ECO:0000313" key="2">
    <source>
        <dbReference type="Proteomes" id="UP000555756"/>
    </source>
</evidence>
<proteinExistence type="predicted"/>
<dbReference type="EMBL" id="JABEQF010000006">
    <property type="protein sequence ID" value="MBB2190201.1"/>
    <property type="molecule type" value="Genomic_DNA"/>
</dbReference>
<reference evidence="1 2" key="1">
    <citation type="submission" date="2020-04" db="EMBL/GenBank/DDBJ databases">
        <title>Description of novel Gluconacetobacter.</title>
        <authorList>
            <person name="Sombolestani A."/>
        </authorList>
    </citation>
    <scope>NUCLEOTIDE SEQUENCE [LARGE SCALE GENOMIC DNA]</scope>
    <source>
        <strain evidence="1 2">LMG 21311</strain>
    </source>
</reference>
<keyword evidence="2" id="KW-1185">Reference proteome</keyword>
<protein>
    <submittedName>
        <fullName evidence="1">EcsC family protein</fullName>
    </submittedName>
</protein>
<gene>
    <name evidence="1" type="ORF">HLH34_09500</name>
</gene>
<dbReference type="AlphaFoldDB" id="A0A7W4PGP2"/>
<sequence>MNWRLDLNDAPSRDQGSLLLTAVQAVAISPEKAKKIVAQYQKAAHKTNPKASETEIEEIISNKIVDKYSKYASLSGGVAALPGIVPGVGTVAAMVGGGMADTTACMKIQIDMTMLLATNFGYDLNDHDAMYMTTLIAVSGGLEKMGVGIGVPIASKAGVKMLKQYLKGATLTIVKELFKRFGLTFTRKALEKSIPFGVGVVAGSGLNYALTQYVGHQAIKCFTIERQMEEEADNNGKVDS</sequence>
<dbReference type="Proteomes" id="UP000555756">
    <property type="component" value="Unassembled WGS sequence"/>
</dbReference>
<comment type="caution">
    <text evidence="1">The sequence shown here is derived from an EMBL/GenBank/DDBJ whole genome shotgun (WGS) entry which is preliminary data.</text>
</comment>
<name>A0A7W4PGP2_9PROT</name>
<organism evidence="1 2">
    <name type="scientific">Gluconacetobacter azotocaptans</name>
    <dbReference type="NCBI Taxonomy" id="142834"/>
    <lineage>
        <taxon>Bacteria</taxon>
        <taxon>Pseudomonadati</taxon>
        <taxon>Pseudomonadota</taxon>
        <taxon>Alphaproteobacteria</taxon>
        <taxon>Acetobacterales</taxon>
        <taxon>Acetobacteraceae</taxon>
        <taxon>Gluconacetobacter</taxon>
    </lineage>
</organism>
<accession>A0A7W4PGP2</accession>